<dbReference type="Proteomes" id="UP000712281">
    <property type="component" value="Unassembled WGS sequence"/>
</dbReference>
<accession>A0A3N6TZQ7</accession>
<dbReference type="AlphaFoldDB" id="A0A3N6TZQ7"/>
<proteinExistence type="predicted"/>
<dbReference type="EMBL" id="QGKW02002005">
    <property type="protein sequence ID" value="KAF2543545.1"/>
    <property type="molecule type" value="Genomic_DNA"/>
</dbReference>
<reference evidence="1" key="1">
    <citation type="submission" date="2019-12" db="EMBL/GenBank/DDBJ databases">
        <title>Genome sequencing and annotation of Brassica cretica.</title>
        <authorList>
            <person name="Studholme D.J."/>
            <person name="Sarris P.F."/>
        </authorList>
    </citation>
    <scope>NUCLEOTIDE SEQUENCE</scope>
    <source>
        <strain evidence="1">PFS-001/15</strain>
        <tissue evidence="1">Leaf</tissue>
    </source>
</reference>
<gene>
    <name evidence="1" type="ORF">F2Q68_00032361</name>
</gene>
<organism evidence="1 2">
    <name type="scientific">Brassica cretica</name>
    <name type="common">Mustard</name>
    <dbReference type="NCBI Taxonomy" id="69181"/>
    <lineage>
        <taxon>Eukaryota</taxon>
        <taxon>Viridiplantae</taxon>
        <taxon>Streptophyta</taxon>
        <taxon>Embryophyta</taxon>
        <taxon>Tracheophyta</taxon>
        <taxon>Spermatophyta</taxon>
        <taxon>Magnoliopsida</taxon>
        <taxon>eudicotyledons</taxon>
        <taxon>Gunneridae</taxon>
        <taxon>Pentapetalae</taxon>
        <taxon>rosids</taxon>
        <taxon>malvids</taxon>
        <taxon>Brassicales</taxon>
        <taxon>Brassicaceae</taxon>
        <taxon>Brassiceae</taxon>
        <taxon>Brassica</taxon>
    </lineage>
</organism>
<protein>
    <submittedName>
        <fullName evidence="1">Uncharacterized protein</fullName>
    </submittedName>
</protein>
<comment type="caution">
    <text evidence="1">The sequence shown here is derived from an EMBL/GenBank/DDBJ whole genome shotgun (WGS) entry which is preliminary data.</text>
</comment>
<evidence type="ECO:0000313" key="1">
    <source>
        <dbReference type="EMBL" id="KAF2543545.1"/>
    </source>
</evidence>
<name>A0A3N6TZQ7_BRACR</name>
<sequence length="84" mass="8917">MKVFTTNGVGSRLLMEERQRKEVFGFRSSRAAVNSTMALSTGGEDLAGERGGTVHPNAGVSPGWTSGTSFALFDTAIWSSSFVN</sequence>
<evidence type="ECO:0000313" key="2">
    <source>
        <dbReference type="Proteomes" id="UP000712281"/>
    </source>
</evidence>